<name>A0ABX5UA23_SPIME</name>
<proteinExistence type="predicted"/>
<reference evidence="2 3" key="1">
    <citation type="submission" date="2018-05" db="EMBL/GenBank/DDBJ databases">
        <title>Compelete Genome Sequence of Spiroplasma melliferum.</title>
        <authorList>
            <person name="Davis R.E."/>
            <person name="Shao J.Y."/>
            <person name="Zhao Y."/>
            <person name="Gasparich G.E."/>
        </authorList>
    </citation>
    <scope>NUCLEOTIDE SEQUENCE [LARGE SCALE GENOMIC DNA]</scope>
    <source>
        <strain evidence="2 3">AS576</strain>
    </source>
</reference>
<accession>A0ABX5UA23</accession>
<dbReference type="EMBL" id="CP029202">
    <property type="protein sequence ID" value="QCO23325.1"/>
    <property type="molecule type" value="Genomic_DNA"/>
</dbReference>
<evidence type="ECO:0000313" key="2">
    <source>
        <dbReference type="EMBL" id="QCO23887.1"/>
    </source>
</evidence>
<sequence length="56" mass="6658">MDLLALLKELFDNYPEAAQDYEMDIMDRYEVEVLNKKLTPEQFANLQKVHSNIIKK</sequence>
<protein>
    <submittedName>
        <fullName evidence="2">Uncharacterized protein</fullName>
    </submittedName>
</protein>
<dbReference type="EMBL" id="CP029202">
    <property type="protein sequence ID" value="QCO23887.1"/>
    <property type="molecule type" value="Genomic_DNA"/>
</dbReference>
<keyword evidence="3" id="KW-1185">Reference proteome</keyword>
<dbReference type="Proteomes" id="UP000298715">
    <property type="component" value="Chromosome"/>
</dbReference>
<evidence type="ECO:0000313" key="3">
    <source>
        <dbReference type="Proteomes" id="UP000298715"/>
    </source>
</evidence>
<dbReference type="RefSeq" id="WP_004028101.1">
    <property type="nucleotide sequence ID" value="NZ_PHSJ01000057.1"/>
</dbReference>
<organism evidence="2 3">
    <name type="scientific">Spiroplasma melliferum</name>
    <dbReference type="NCBI Taxonomy" id="2134"/>
    <lineage>
        <taxon>Bacteria</taxon>
        <taxon>Bacillati</taxon>
        <taxon>Mycoplasmatota</taxon>
        <taxon>Mollicutes</taxon>
        <taxon>Entomoplasmatales</taxon>
        <taxon>Spiroplasmataceae</taxon>
        <taxon>Spiroplasma</taxon>
    </lineage>
</organism>
<evidence type="ECO:0000313" key="1">
    <source>
        <dbReference type="EMBL" id="QCO23325.1"/>
    </source>
</evidence>
<gene>
    <name evidence="1" type="ORF">SRED_001788</name>
    <name evidence="2" type="ORF">SRED_002367</name>
</gene>